<proteinExistence type="predicted"/>
<reference evidence="1" key="1">
    <citation type="submission" date="2018-05" db="EMBL/GenBank/DDBJ databases">
        <authorList>
            <person name="Lanie J.A."/>
            <person name="Ng W.-L."/>
            <person name="Kazmierczak K.M."/>
            <person name="Andrzejewski T.M."/>
            <person name="Davidsen T.M."/>
            <person name="Wayne K.J."/>
            <person name="Tettelin H."/>
            <person name="Glass J.I."/>
            <person name="Rusch D."/>
            <person name="Podicherti R."/>
            <person name="Tsui H.-C.T."/>
            <person name="Winkler M.E."/>
        </authorList>
    </citation>
    <scope>NUCLEOTIDE SEQUENCE</scope>
</reference>
<dbReference type="EMBL" id="UINC01125401">
    <property type="protein sequence ID" value="SVD03199.1"/>
    <property type="molecule type" value="Genomic_DNA"/>
</dbReference>
<evidence type="ECO:0000313" key="1">
    <source>
        <dbReference type="EMBL" id="SVD03199.1"/>
    </source>
</evidence>
<accession>A0A382RZT2</accession>
<feature type="non-terminal residue" evidence="1">
    <location>
        <position position="315"/>
    </location>
</feature>
<gene>
    <name evidence="1" type="ORF">METZ01_LOCUS356053</name>
</gene>
<protein>
    <submittedName>
        <fullName evidence="1">Uncharacterized protein</fullName>
    </submittedName>
</protein>
<organism evidence="1">
    <name type="scientific">marine metagenome</name>
    <dbReference type="NCBI Taxonomy" id="408172"/>
    <lineage>
        <taxon>unclassified sequences</taxon>
        <taxon>metagenomes</taxon>
        <taxon>ecological metagenomes</taxon>
    </lineage>
</organism>
<name>A0A382RZT2_9ZZZZ</name>
<sequence>ILFDSSYSLDTLKEIIENNGSVIISFGYSSHKILSDHGIKHMIADEFLSITDLWNIWKKSFSLSQWYNNSEIAEILEYKGINTGKLFYIEFHYHLLPFLKKFMAIIFLCKKFHSSRILAPSSLSDIFDLLDHDVEYIKVKQKSESFLYDSVKFQITDSLSIKIPKKSYLKLKNISEQTILKLLRNNRNNKNQKKHTLLIEFNPIKYQRLFELSTKHGIQLILFNRRRPYVWNKESYSIIKNSNCLIGAYQNTKNKKIEKLIESGKELLANKTNSLFEREEIFNTFFSINGHSFWKAIKPSFVKLCKKRVLDAVQE</sequence>
<dbReference type="AlphaFoldDB" id="A0A382RZT2"/>
<feature type="non-terminal residue" evidence="1">
    <location>
        <position position="1"/>
    </location>
</feature>